<protein>
    <recommendedName>
        <fullName evidence="3">ACGX-repeat peptide</fullName>
    </recommendedName>
</protein>
<accession>A0ABN1U4E3</accession>
<evidence type="ECO:0000313" key="2">
    <source>
        <dbReference type="Proteomes" id="UP001499987"/>
    </source>
</evidence>
<evidence type="ECO:0000313" key="1">
    <source>
        <dbReference type="EMBL" id="GAA1117579.1"/>
    </source>
</evidence>
<comment type="caution">
    <text evidence="1">The sequence shown here is derived from an EMBL/GenBank/DDBJ whole genome shotgun (WGS) entry which is preliminary data.</text>
</comment>
<organism evidence="1 2">
    <name type="scientific">Kitasatospora arboriphila</name>
    <dbReference type="NCBI Taxonomy" id="258052"/>
    <lineage>
        <taxon>Bacteria</taxon>
        <taxon>Bacillati</taxon>
        <taxon>Actinomycetota</taxon>
        <taxon>Actinomycetes</taxon>
        <taxon>Kitasatosporales</taxon>
        <taxon>Streptomycetaceae</taxon>
        <taxon>Kitasatospora</taxon>
    </lineage>
</organism>
<dbReference type="RefSeq" id="WP_344627484.1">
    <property type="nucleotide sequence ID" value="NZ_BAAALD010000104.1"/>
</dbReference>
<gene>
    <name evidence="1" type="ORF">GCM10009663_67070</name>
</gene>
<dbReference type="Proteomes" id="UP001499987">
    <property type="component" value="Unassembled WGS sequence"/>
</dbReference>
<reference evidence="1 2" key="1">
    <citation type="journal article" date="2019" name="Int. J. Syst. Evol. Microbiol.">
        <title>The Global Catalogue of Microorganisms (GCM) 10K type strain sequencing project: providing services to taxonomists for standard genome sequencing and annotation.</title>
        <authorList>
            <consortium name="The Broad Institute Genomics Platform"/>
            <consortium name="The Broad Institute Genome Sequencing Center for Infectious Disease"/>
            <person name="Wu L."/>
            <person name="Ma J."/>
        </authorList>
    </citation>
    <scope>NUCLEOTIDE SEQUENCE [LARGE SCALE GENOMIC DNA]</scope>
    <source>
        <strain evidence="1 2">JCM 13002</strain>
    </source>
</reference>
<evidence type="ECO:0008006" key="3">
    <source>
        <dbReference type="Google" id="ProtNLM"/>
    </source>
</evidence>
<name>A0ABN1U4E3_9ACTN</name>
<sequence length="68" mass="6404">MTEPTAPAPAVRSTTGCCGAKNDAPAPTVEVETAATPCCGTAKDAAETGSCCAPAAKSEAVAAGTGCC</sequence>
<keyword evidence="2" id="KW-1185">Reference proteome</keyword>
<dbReference type="EMBL" id="BAAALD010000104">
    <property type="protein sequence ID" value="GAA1117579.1"/>
    <property type="molecule type" value="Genomic_DNA"/>
</dbReference>
<proteinExistence type="predicted"/>